<keyword evidence="1" id="KW-0479">Metal-binding</keyword>
<dbReference type="Pfam" id="PF05485">
    <property type="entry name" value="THAP"/>
    <property type="match status" value="1"/>
</dbReference>
<evidence type="ECO:0000256" key="6">
    <source>
        <dbReference type="SAM" id="Coils"/>
    </source>
</evidence>
<comment type="caution">
    <text evidence="9">The sequence shown here is derived from an EMBL/GenBank/DDBJ whole genome shotgun (WGS) entry which is preliminary data.</text>
</comment>
<gene>
    <name evidence="9" type="ORF">XYLVIOL_LOCUS1614</name>
</gene>
<dbReference type="PANTHER" id="PTHR46600">
    <property type="entry name" value="THAP DOMAIN-CONTAINING"/>
    <property type="match status" value="1"/>
</dbReference>
<proteinExistence type="predicted"/>
<dbReference type="SUPFAM" id="SSF57716">
    <property type="entry name" value="Glucocorticoid receptor-like (DNA-binding domain)"/>
    <property type="match status" value="1"/>
</dbReference>
<evidence type="ECO:0000313" key="9">
    <source>
        <dbReference type="EMBL" id="CAL7935474.1"/>
    </source>
</evidence>
<keyword evidence="3" id="KW-0862">Zinc</keyword>
<evidence type="ECO:0000313" key="10">
    <source>
        <dbReference type="Proteomes" id="UP001642520"/>
    </source>
</evidence>
<evidence type="ECO:0000259" key="8">
    <source>
        <dbReference type="PROSITE" id="PS50950"/>
    </source>
</evidence>
<dbReference type="SMART" id="SM00980">
    <property type="entry name" value="THAP"/>
    <property type="match status" value="1"/>
</dbReference>
<keyword evidence="4 5" id="KW-0238">DNA-binding</keyword>
<organism evidence="9 10">
    <name type="scientific">Xylocopa violacea</name>
    <name type="common">Violet carpenter bee</name>
    <name type="synonym">Apis violacea</name>
    <dbReference type="NCBI Taxonomy" id="135666"/>
    <lineage>
        <taxon>Eukaryota</taxon>
        <taxon>Metazoa</taxon>
        <taxon>Ecdysozoa</taxon>
        <taxon>Arthropoda</taxon>
        <taxon>Hexapoda</taxon>
        <taxon>Insecta</taxon>
        <taxon>Pterygota</taxon>
        <taxon>Neoptera</taxon>
        <taxon>Endopterygota</taxon>
        <taxon>Hymenoptera</taxon>
        <taxon>Apocrita</taxon>
        <taxon>Aculeata</taxon>
        <taxon>Apoidea</taxon>
        <taxon>Anthophila</taxon>
        <taxon>Apidae</taxon>
        <taxon>Xylocopa</taxon>
        <taxon>Xylocopa</taxon>
    </lineage>
</organism>
<keyword evidence="2 5" id="KW-0863">Zinc-finger</keyword>
<dbReference type="PANTHER" id="PTHR46600:SF11">
    <property type="entry name" value="THAP DOMAIN-CONTAINING PROTEIN 10"/>
    <property type="match status" value="1"/>
</dbReference>
<evidence type="ECO:0000256" key="4">
    <source>
        <dbReference type="ARBA" id="ARBA00023125"/>
    </source>
</evidence>
<evidence type="ECO:0000256" key="7">
    <source>
        <dbReference type="SAM" id="MobiDB-lite"/>
    </source>
</evidence>
<sequence length="254" mass="30442">MNTKTKSCAVPECILRFDVNRHFFRFPKEYDRWLQWVRACGRSDLEPKGPEYSYRNMRMCHLHFEEKWIKMNKIYARLHPDAVPTIFFEPHFKQQFNANEIMQMGMERNVSKEKEELNEITQVEVEKNVFKEEEELNEITQTEVEKNVFNEEELSEITQMEMEKNVSKEEEKLHKSICAEVAIQVEEKNKGTSAAKSGNVTTHTKKLLDDSPRKRKLHLRIKKLEAQNKTLRQTVRRLRMKEKIYKTIYKIILT</sequence>
<evidence type="ECO:0000256" key="3">
    <source>
        <dbReference type="ARBA" id="ARBA00022833"/>
    </source>
</evidence>
<accession>A0ABP1N6C3</accession>
<keyword evidence="10" id="KW-1185">Reference proteome</keyword>
<reference evidence="9 10" key="1">
    <citation type="submission" date="2024-08" db="EMBL/GenBank/DDBJ databases">
        <authorList>
            <person name="Will J Nash"/>
            <person name="Angela Man"/>
            <person name="Seanna McTaggart"/>
            <person name="Kendall Baker"/>
            <person name="Tom Barker"/>
            <person name="Leah Catchpole"/>
            <person name="Alex Durrant"/>
            <person name="Karim Gharbi"/>
            <person name="Naomi Irish"/>
            <person name="Gemy Kaithakottil"/>
            <person name="Debby Ku"/>
            <person name="Aaliyah Providence"/>
            <person name="Felix Shaw"/>
            <person name="David Swarbreck"/>
            <person name="Chris Watkins"/>
            <person name="Ann M. McCartney"/>
            <person name="Giulio Formenti"/>
            <person name="Alice Mouton"/>
            <person name="Noel Vella"/>
            <person name="Bjorn M von Reumont"/>
            <person name="Adriana Vella"/>
            <person name="Wilfried Haerty"/>
        </authorList>
    </citation>
    <scope>NUCLEOTIDE SEQUENCE [LARGE SCALE GENOMIC DNA]</scope>
</reference>
<dbReference type="InterPro" id="IPR026516">
    <property type="entry name" value="THAP1/10"/>
</dbReference>
<evidence type="ECO:0000256" key="5">
    <source>
        <dbReference type="PROSITE-ProRule" id="PRU00309"/>
    </source>
</evidence>
<name>A0ABP1N6C3_XYLVO</name>
<feature type="region of interest" description="Disordered" evidence="7">
    <location>
        <begin position="189"/>
        <end position="211"/>
    </location>
</feature>
<keyword evidence="6" id="KW-0175">Coiled coil</keyword>
<evidence type="ECO:0000256" key="2">
    <source>
        <dbReference type="ARBA" id="ARBA00022771"/>
    </source>
</evidence>
<feature type="coiled-coil region" evidence="6">
    <location>
        <begin position="214"/>
        <end position="241"/>
    </location>
</feature>
<dbReference type="EMBL" id="CAXAJV020001284">
    <property type="protein sequence ID" value="CAL7935474.1"/>
    <property type="molecule type" value="Genomic_DNA"/>
</dbReference>
<dbReference type="PROSITE" id="PS50950">
    <property type="entry name" value="ZF_THAP"/>
    <property type="match status" value="1"/>
</dbReference>
<dbReference type="SMART" id="SM00692">
    <property type="entry name" value="DM3"/>
    <property type="match status" value="1"/>
</dbReference>
<evidence type="ECO:0000256" key="1">
    <source>
        <dbReference type="ARBA" id="ARBA00022723"/>
    </source>
</evidence>
<feature type="domain" description="THAP-type" evidence="8">
    <location>
        <begin position="1"/>
        <end position="87"/>
    </location>
</feature>
<feature type="compositionally biased region" description="Polar residues" evidence="7">
    <location>
        <begin position="191"/>
        <end position="202"/>
    </location>
</feature>
<dbReference type="Proteomes" id="UP001642520">
    <property type="component" value="Unassembled WGS sequence"/>
</dbReference>
<dbReference type="InterPro" id="IPR006612">
    <property type="entry name" value="THAP_Znf"/>
</dbReference>
<protein>
    <recommendedName>
        <fullName evidence="8">THAP-type domain-containing protein</fullName>
    </recommendedName>
</protein>